<organism evidence="1 2">
    <name type="scientific">Vibrio ishigakensis</name>
    <dbReference type="NCBI Taxonomy" id="1481914"/>
    <lineage>
        <taxon>Bacteria</taxon>
        <taxon>Pseudomonadati</taxon>
        <taxon>Pseudomonadota</taxon>
        <taxon>Gammaproteobacteria</taxon>
        <taxon>Vibrionales</taxon>
        <taxon>Vibrionaceae</taxon>
        <taxon>Vibrio</taxon>
    </lineage>
</organism>
<dbReference type="Proteomes" id="UP000031670">
    <property type="component" value="Unassembled WGS sequence"/>
</dbReference>
<dbReference type="EMBL" id="BBSA01000001">
    <property type="protein sequence ID" value="GAM60044.1"/>
    <property type="molecule type" value="Genomic_DNA"/>
</dbReference>
<gene>
    <name evidence="1" type="ORF">JCM19232_377</name>
</gene>
<accession>A0A0B8PAU6</accession>
<sequence>MPLILAARVTHWQGAALLMWMQSICFSSMRLMRAEAVRTK</sequence>
<evidence type="ECO:0000313" key="1">
    <source>
        <dbReference type="EMBL" id="GAM60044.1"/>
    </source>
</evidence>
<reference evidence="1 2" key="2">
    <citation type="submission" date="2015-01" db="EMBL/GenBank/DDBJ databases">
        <authorList>
            <consortium name="NBRP consortium"/>
            <person name="Sawabe T."/>
            <person name="Meirelles P."/>
            <person name="Feng G."/>
            <person name="Sayaka M."/>
            <person name="Hattori M."/>
            <person name="Ohkuma M."/>
        </authorList>
    </citation>
    <scope>NUCLEOTIDE SEQUENCE [LARGE SCALE GENOMIC DNA]</scope>
    <source>
        <strain evidence="1 2">JCM19232</strain>
    </source>
</reference>
<evidence type="ECO:0000313" key="2">
    <source>
        <dbReference type="Proteomes" id="UP000031670"/>
    </source>
</evidence>
<name>A0A0B8PAU6_9VIBR</name>
<dbReference type="AlphaFoldDB" id="A0A0B8PAU6"/>
<proteinExistence type="predicted"/>
<reference evidence="1 2" key="1">
    <citation type="submission" date="2015-01" db="EMBL/GenBank/DDBJ databases">
        <title>Vibrio sp. C5 JCM 19232 whole genome shotgun sequence.</title>
        <authorList>
            <person name="Sawabe T."/>
            <person name="Meirelles P."/>
            <person name="Feng G."/>
            <person name="Sayaka M."/>
            <person name="Hattori M."/>
            <person name="Ohkuma M."/>
        </authorList>
    </citation>
    <scope>NUCLEOTIDE SEQUENCE [LARGE SCALE GENOMIC DNA]</scope>
    <source>
        <strain evidence="1 2">JCM19232</strain>
    </source>
</reference>
<comment type="caution">
    <text evidence="1">The sequence shown here is derived from an EMBL/GenBank/DDBJ whole genome shotgun (WGS) entry which is preliminary data.</text>
</comment>
<protein>
    <submittedName>
        <fullName evidence="1">Uncharacterized protein</fullName>
    </submittedName>
</protein>